<keyword evidence="6" id="KW-1185">Reference proteome</keyword>
<evidence type="ECO:0000256" key="1">
    <source>
        <dbReference type="ARBA" id="ARBA00022801"/>
    </source>
</evidence>
<keyword evidence="5" id="KW-0966">Cell projection</keyword>
<dbReference type="InterPro" id="IPR003646">
    <property type="entry name" value="SH3-like_bac-type"/>
</dbReference>
<evidence type="ECO:0000259" key="3">
    <source>
        <dbReference type="SMART" id="SM00047"/>
    </source>
</evidence>
<comment type="caution">
    <text evidence="5">The sequence shown here is derived from an EMBL/GenBank/DDBJ whole genome shotgun (WGS) entry which is preliminary data.</text>
</comment>
<dbReference type="NCBIfam" id="NF038016">
    <property type="entry name" value="sporang_Gsm"/>
    <property type="match status" value="1"/>
</dbReference>
<keyword evidence="1" id="KW-0378">Hydrolase</keyword>
<dbReference type="InterPro" id="IPR051056">
    <property type="entry name" value="Glycosyl_Hydrolase_73"/>
</dbReference>
<protein>
    <submittedName>
        <fullName evidence="5">Flagellar protein FlgJ</fullName>
    </submittedName>
</protein>
<organism evidence="5 6">
    <name type="scientific">Actinoplanes octamycinicus</name>
    <dbReference type="NCBI Taxonomy" id="135948"/>
    <lineage>
        <taxon>Bacteria</taxon>
        <taxon>Bacillati</taxon>
        <taxon>Actinomycetota</taxon>
        <taxon>Actinomycetes</taxon>
        <taxon>Micromonosporales</taxon>
        <taxon>Micromonosporaceae</taxon>
        <taxon>Actinoplanes</taxon>
    </lineage>
</organism>
<dbReference type="InterPro" id="IPR002901">
    <property type="entry name" value="MGlyc_endo_b_GlcNAc-like_dom"/>
</dbReference>
<dbReference type="Gene3D" id="1.10.530.10">
    <property type="match status" value="1"/>
</dbReference>
<dbReference type="PROSITE" id="PS51318">
    <property type="entry name" value="TAT"/>
    <property type="match status" value="1"/>
</dbReference>
<dbReference type="GO" id="GO:0004040">
    <property type="term" value="F:amidase activity"/>
    <property type="evidence" value="ECO:0007669"/>
    <property type="project" value="InterPro"/>
</dbReference>
<dbReference type="AlphaFoldDB" id="A0A7W7H5S9"/>
<evidence type="ECO:0000259" key="4">
    <source>
        <dbReference type="SMART" id="SM00287"/>
    </source>
</evidence>
<dbReference type="RefSeq" id="WP_185044710.1">
    <property type="nucleotide sequence ID" value="NZ_BAABFG010000005.1"/>
</dbReference>
<feature type="chain" id="PRO_5031457691" evidence="2">
    <location>
        <begin position="32"/>
        <end position="379"/>
    </location>
</feature>
<sequence length="379" mass="40066">MRHSSRRLLTGAALVLAAGAGLGMAPTAASAAGVTAVVDVNSQLKVRAQPSLAAAIKGTLHDGQRIAVACQVTGQSVRGKLRTTAVWDRLTSGYYVSHSYVKATAKVPACGGTPAADKVKAKPAQSGKTAYVTAKVRTADGAVNVRTAPSTQGASVRKVANGATVQLVCAVPGSNVRGTVRTTTQWDRTTDGRYLSHAYVVAATLAACAPSSPATPATPSMTQAQFIAAAVSGAQQGWRQYGVPPSVTIAQAILESGWGKSGLAAVDRNYFGIKCQSGKFGTIASGCHVYQTTECDKAGKCFATSDAFRTYATMAHSFRDHGYFLKVNQRYTPAFAYTRDANNFIWQVWKAGYATDPNYYTKVTGIMAAYRLYQYDTWK</sequence>
<dbReference type="Pfam" id="PF01832">
    <property type="entry name" value="Glucosaminidase"/>
    <property type="match status" value="1"/>
</dbReference>
<feature type="domain" description="Mannosyl-glycoprotein endo-beta-N-acetylglucosamidase-like" evidence="3">
    <location>
        <begin position="214"/>
        <end position="376"/>
    </location>
</feature>
<evidence type="ECO:0000256" key="2">
    <source>
        <dbReference type="SAM" id="SignalP"/>
    </source>
</evidence>
<feature type="signal peptide" evidence="2">
    <location>
        <begin position="1"/>
        <end position="31"/>
    </location>
</feature>
<dbReference type="EMBL" id="JACHNB010000001">
    <property type="protein sequence ID" value="MBB4744565.1"/>
    <property type="molecule type" value="Genomic_DNA"/>
</dbReference>
<dbReference type="SMART" id="SM00287">
    <property type="entry name" value="SH3b"/>
    <property type="match status" value="2"/>
</dbReference>
<keyword evidence="5" id="KW-0282">Flagellum</keyword>
<dbReference type="Gene3D" id="4.10.80.30">
    <property type="entry name" value="DNA polymerase, domain 6"/>
    <property type="match status" value="1"/>
</dbReference>
<evidence type="ECO:0000313" key="5">
    <source>
        <dbReference type="EMBL" id="MBB4744565.1"/>
    </source>
</evidence>
<dbReference type="SMART" id="SM00047">
    <property type="entry name" value="LYZ2"/>
    <property type="match status" value="1"/>
</dbReference>
<dbReference type="InterPro" id="IPR006311">
    <property type="entry name" value="TAT_signal"/>
</dbReference>
<dbReference type="PANTHER" id="PTHR33308">
    <property type="entry name" value="PEPTIDOGLYCAN HYDROLASE FLGJ"/>
    <property type="match status" value="1"/>
</dbReference>
<dbReference type="PANTHER" id="PTHR33308:SF9">
    <property type="entry name" value="PEPTIDOGLYCAN HYDROLASE FLGJ"/>
    <property type="match status" value="1"/>
</dbReference>
<gene>
    <name evidence="5" type="ORF">BJY16_008024</name>
</gene>
<dbReference type="Proteomes" id="UP000546162">
    <property type="component" value="Unassembled WGS sequence"/>
</dbReference>
<reference evidence="5 6" key="1">
    <citation type="submission" date="2020-08" db="EMBL/GenBank/DDBJ databases">
        <title>Sequencing the genomes of 1000 actinobacteria strains.</title>
        <authorList>
            <person name="Klenk H.-P."/>
        </authorList>
    </citation>
    <scope>NUCLEOTIDE SEQUENCE [LARGE SCALE GENOMIC DNA]</scope>
    <source>
        <strain evidence="5 6">DSM 45809</strain>
    </source>
</reference>
<accession>A0A7W7H5S9</accession>
<feature type="domain" description="SH3b" evidence="4">
    <location>
        <begin position="33"/>
        <end position="105"/>
    </location>
</feature>
<proteinExistence type="predicted"/>
<evidence type="ECO:0000313" key="6">
    <source>
        <dbReference type="Proteomes" id="UP000546162"/>
    </source>
</evidence>
<keyword evidence="2" id="KW-0732">Signal</keyword>
<name>A0A7W7H5S9_9ACTN</name>
<feature type="domain" description="SH3b" evidence="4">
    <location>
        <begin position="131"/>
        <end position="204"/>
    </location>
</feature>
<keyword evidence="5" id="KW-0969">Cilium</keyword>